<dbReference type="Gene3D" id="3.40.50.1010">
    <property type="entry name" value="5'-nuclease"/>
    <property type="match status" value="1"/>
</dbReference>
<comment type="caution">
    <text evidence="8">The sequence shown here is derived from an EMBL/GenBank/DDBJ whole genome shotgun (WGS) entry which is preliminary data.</text>
</comment>
<dbReference type="EC" id="3.1.-.-" evidence="6"/>
<feature type="binding site" evidence="6">
    <location>
        <position position="99"/>
    </location>
    <ligand>
        <name>Mg(2+)</name>
        <dbReference type="ChEBI" id="CHEBI:18420"/>
    </ligand>
</feature>
<dbReference type="Pfam" id="PF01850">
    <property type="entry name" value="PIN"/>
    <property type="match status" value="1"/>
</dbReference>
<keyword evidence="6" id="KW-0800">Toxin</keyword>
<dbReference type="EMBL" id="BAABJP010000007">
    <property type="protein sequence ID" value="GAA5150475.1"/>
    <property type="molecule type" value="Genomic_DNA"/>
</dbReference>
<feature type="domain" description="PIN" evidence="7">
    <location>
        <begin position="3"/>
        <end position="118"/>
    </location>
</feature>
<comment type="function">
    <text evidence="6">Toxic component of a toxin-antitoxin (TA) system. An RNase.</text>
</comment>
<protein>
    <recommendedName>
        <fullName evidence="6">Ribonuclease VapC</fullName>
        <shortName evidence="6">RNase VapC</shortName>
        <ecNumber evidence="6">3.1.-.-</ecNumber>
    </recommendedName>
    <alternativeName>
        <fullName evidence="6">Toxin VapC</fullName>
    </alternativeName>
</protein>
<evidence type="ECO:0000313" key="9">
    <source>
        <dbReference type="Proteomes" id="UP001428817"/>
    </source>
</evidence>
<keyword evidence="5 6" id="KW-0460">Magnesium</keyword>
<sequence length="136" mass="15068">MTVFVDTNILVYTYDPRNRDKSTKAEMLLAQLWDSDSGALSTQVLQEFYNVATGKLRLAPARARRIVANYAEWATVETTPQLIVSASLLHELHGINFRDALIVEAALLAGADTLLTEDLQDGLRFGELTVRNPFSG</sequence>
<evidence type="ECO:0000256" key="6">
    <source>
        <dbReference type="HAMAP-Rule" id="MF_00265"/>
    </source>
</evidence>
<evidence type="ECO:0000256" key="4">
    <source>
        <dbReference type="ARBA" id="ARBA00022801"/>
    </source>
</evidence>
<gene>
    <name evidence="6" type="primary">vapC</name>
    <name evidence="8" type="ORF">GCM10023321_15910</name>
</gene>
<evidence type="ECO:0000256" key="5">
    <source>
        <dbReference type="ARBA" id="ARBA00022842"/>
    </source>
</evidence>
<accession>A0ABP9PQD0</accession>
<comment type="cofactor">
    <cofactor evidence="6">
        <name>Mg(2+)</name>
        <dbReference type="ChEBI" id="CHEBI:18420"/>
    </cofactor>
</comment>
<dbReference type="RefSeq" id="WP_185064268.1">
    <property type="nucleotide sequence ID" value="NZ_BAABJP010000007.1"/>
</dbReference>
<keyword evidence="2 6" id="KW-0540">Nuclease</keyword>
<proteinExistence type="inferred from homology"/>
<keyword evidence="1 6" id="KW-1277">Toxin-antitoxin system</keyword>
<dbReference type="HAMAP" id="MF_00265">
    <property type="entry name" value="VapC_Nob1"/>
    <property type="match status" value="1"/>
</dbReference>
<evidence type="ECO:0000259" key="7">
    <source>
        <dbReference type="Pfam" id="PF01850"/>
    </source>
</evidence>
<evidence type="ECO:0000256" key="2">
    <source>
        <dbReference type="ARBA" id="ARBA00022722"/>
    </source>
</evidence>
<name>A0ABP9PQD0_9PSEU</name>
<dbReference type="SUPFAM" id="SSF88723">
    <property type="entry name" value="PIN domain-like"/>
    <property type="match status" value="1"/>
</dbReference>
<feature type="binding site" evidence="6">
    <location>
        <position position="6"/>
    </location>
    <ligand>
        <name>Mg(2+)</name>
        <dbReference type="ChEBI" id="CHEBI:18420"/>
    </ligand>
</feature>
<reference evidence="9" key="1">
    <citation type="journal article" date="2019" name="Int. J. Syst. Evol. Microbiol.">
        <title>The Global Catalogue of Microorganisms (GCM) 10K type strain sequencing project: providing services to taxonomists for standard genome sequencing and annotation.</title>
        <authorList>
            <consortium name="The Broad Institute Genomics Platform"/>
            <consortium name="The Broad Institute Genome Sequencing Center for Infectious Disease"/>
            <person name="Wu L."/>
            <person name="Ma J."/>
        </authorList>
    </citation>
    <scope>NUCLEOTIDE SEQUENCE [LARGE SCALE GENOMIC DNA]</scope>
    <source>
        <strain evidence="9">JCM 18303</strain>
    </source>
</reference>
<keyword evidence="3 6" id="KW-0479">Metal-binding</keyword>
<dbReference type="InterPro" id="IPR029060">
    <property type="entry name" value="PIN-like_dom_sf"/>
</dbReference>
<dbReference type="InterPro" id="IPR002716">
    <property type="entry name" value="PIN_dom"/>
</dbReference>
<keyword evidence="4 6" id="KW-0378">Hydrolase</keyword>
<keyword evidence="9" id="KW-1185">Reference proteome</keyword>
<evidence type="ECO:0000256" key="3">
    <source>
        <dbReference type="ARBA" id="ARBA00022723"/>
    </source>
</evidence>
<dbReference type="Proteomes" id="UP001428817">
    <property type="component" value="Unassembled WGS sequence"/>
</dbReference>
<evidence type="ECO:0000313" key="8">
    <source>
        <dbReference type="EMBL" id="GAA5150475.1"/>
    </source>
</evidence>
<dbReference type="InterPro" id="IPR022907">
    <property type="entry name" value="VapC_family"/>
</dbReference>
<organism evidence="8 9">
    <name type="scientific">Pseudonocardia eucalypti</name>
    <dbReference type="NCBI Taxonomy" id="648755"/>
    <lineage>
        <taxon>Bacteria</taxon>
        <taxon>Bacillati</taxon>
        <taxon>Actinomycetota</taxon>
        <taxon>Actinomycetes</taxon>
        <taxon>Pseudonocardiales</taxon>
        <taxon>Pseudonocardiaceae</taxon>
        <taxon>Pseudonocardia</taxon>
    </lineage>
</organism>
<evidence type="ECO:0000256" key="1">
    <source>
        <dbReference type="ARBA" id="ARBA00022649"/>
    </source>
</evidence>
<comment type="similarity">
    <text evidence="6">Belongs to the PINc/VapC protein family.</text>
</comment>
<dbReference type="CDD" id="cd18692">
    <property type="entry name" value="PIN_VapC-like"/>
    <property type="match status" value="1"/>
</dbReference>